<dbReference type="CDD" id="cd04301">
    <property type="entry name" value="NAT_SF"/>
    <property type="match status" value="1"/>
</dbReference>
<gene>
    <name evidence="9" type="ORF">NP589_15445</name>
</gene>
<feature type="domain" description="N-acetyltransferase" evidence="8">
    <location>
        <begin position="1"/>
        <end position="158"/>
    </location>
</feature>
<dbReference type="InterPro" id="IPR000182">
    <property type="entry name" value="GNAT_dom"/>
</dbReference>
<evidence type="ECO:0000313" key="10">
    <source>
        <dbReference type="Proteomes" id="UP001524570"/>
    </source>
</evidence>
<reference evidence="9 10" key="1">
    <citation type="submission" date="2022-07" db="EMBL/GenBank/DDBJ databases">
        <title>Methylomonas rivi sp. nov., Methylomonas rosea sp. nov., Methylomonas aureus sp. nov. and Methylomonas subterranea sp. nov., four novel methanotrophs isolated from a freshwater creek and the deep terrestrial subsurface.</title>
        <authorList>
            <person name="Abin C."/>
            <person name="Sankaranarayanan K."/>
            <person name="Garner C."/>
            <person name="Sindelar R."/>
            <person name="Kotary K."/>
            <person name="Garner R."/>
            <person name="Barclay S."/>
            <person name="Lawson P."/>
            <person name="Krumholz L."/>
        </authorList>
    </citation>
    <scope>NUCLEOTIDE SEQUENCE [LARGE SCALE GENOMIC DNA]</scope>
    <source>
        <strain evidence="9 10">WSC-7</strain>
    </source>
</reference>
<dbReference type="RefSeq" id="WP_256607797.1">
    <property type="nucleotide sequence ID" value="NZ_JANIBL010000051.1"/>
</dbReference>
<comment type="catalytic activity">
    <reaction evidence="6">
        <text>glycyl-tRNA(Gly) + acetyl-CoA = N-acetylglycyl-tRNA(Gly) + CoA + H(+)</text>
        <dbReference type="Rhea" id="RHEA:81867"/>
        <dbReference type="Rhea" id="RHEA-COMP:9683"/>
        <dbReference type="Rhea" id="RHEA-COMP:19766"/>
        <dbReference type="ChEBI" id="CHEBI:15378"/>
        <dbReference type="ChEBI" id="CHEBI:57287"/>
        <dbReference type="ChEBI" id="CHEBI:57288"/>
        <dbReference type="ChEBI" id="CHEBI:78522"/>
        <dbReference type="ChEBI" id="CHEBI:232036"/>
    </reaction>
</comment>
<keyword evidence="10" id="KW-1185">Reference proteome</keyword>
<keyword evidence="2" id="KW-0678">Repressor</keyword>
<comment type="caution">
    <text evidence="9">The sequence shown here is derived from an EMBL/GenBank/DDBJ whole genome shotgun (WGS) entry which is preliminary data.</text>
</comment>
<dbReference type="Gene3D" id="3.40.630.30">
    <property type="match status" value="1"/>
</dbReference>
<evidence type="ECO:0000256" key="6">
    <source>
        <dbReference type="ARBA" id="ARBA00049880"/>
    </source>
</evidence>
<proteinExistence type="inferred from homology"/>
<feature type="region of interest" description="Disordered" evidence="7">
    <location>
        <begin position="184"/>
        <end position="205"/>
    </location>
</feature>
<dbReference type="Proteomes" id="UP001524570">
    <property type="component" value="Unassembled WGS sequence"/>
</dbReference>
<accession>A0ABT1TVR6</accession>
<name>A0ABT1TVR6_9GAMM</name>
<dbReference type="InterPro" id="IPR016181">
    <property type="entry name" value="Acyl_CoA_acyltransferase"/>
</dbReference>
<dbReference type="SUPFAM" id="SSF55729">
    <property type="entry name" value="Acyl-CoA N-acyltransferases (Nat)"/>
    <property type="match status" value="1"/>
</dbReference>
<sequence length="205" mass="22142">MLSEPVLLATRHQLGDFSCGVASLDDWLKRRARPNQVSGASRTYVVAEGDTVVGYYCLASGALALNEAPPAMRRNMPDPLPIAVLGRLAVDRSYQGRGLGVALLQDAVLRTMQAGDILGIRGLLVHALSAEAQAFYQHHGFVSSPTQPMTLILSLKRSSVMRTVGEYPGQISIAEDFDEPLSLTNRETVSPKSILPPRSDEANDD</sequence>
<dbReference type="PANTHER" id="PTHR36449">
    <property type="entry name" value="ACETYLTRANSFERASE-RELATED"/>
    <property type="match status" value="1"/>
</dbReference>
<keyword evidence="3" id="KW-1277">Toxin-antitoxin system</keyword>
<evidence type="ECO:0000256" key="5">
    <source>
        <dbReference type="ARBA" id="ARBA00023315"/>
    </source>
</evidence>
<evidence type="ECO:0000256" key="3">
    <source>
        <dbReference type="ARBA" id="ARBA00022649"/>
    </source>
</evidence>
<evidence type="ECO:0000256" key="4">
    <source>
        <dbReference type="ARBA" id="ARBA00022679"/>
    </source>
</evidence>
<dbReference type="EMBL" id="JANIBL010000051">
    <property type="protein sequence ID" value="MCQ8118829.1"/>
    <property type="molecule type" value="Genomic_DNA"/>
</dbReference>
<dbReference type="Pfam" id="PF13508">
    <property type="entry name" value="Acetyltransf_7"/>
    <property type="match status" value="1"/>
</dbReference>
<evidence type="ECO:0000256" key="1">
    <source>
        <dbReference type="ARBA" id="ARBA00009342"/>
    </source>
</evidence>
<keyword evidence="4" id="KW-0808">Transferase</keyword>
<comment type="similarity">
    <text evidence="1">Belongs to the acetyltransferase family. GNAT subfamily.</text>
</comment>
<evidence type="ECO:0000256" key="2">
    <source>
        <dbReference type="ARBA" id="ARBA00022491"/>
    </source>
</evidence>
<evidence type="ECO:0000256" key="7">
    <source>
        <dbReference type="SAM" id="MobiDB-lite"/>
    </source>
</evidence>
<evidence type="ECO:0000259" key="8">
    <source>
        <dbReference type="PROSITE" id="PS51186"/>
    </source>
</evidence>
<evidence type="ECO:0000313" key="9">
    <source>
        <dbReference type="EMBL" id="MCQ8118829.1"/>
    </source>
</evidence>
<protein>
    <submittedName>
        <fullName evidence="9">GNAT family N-acetyltransferase</fullName>
    </submittedName>
</protein>
<organism evidence="9 10">
    <name type="scientific">Methylomonas rosea</name>
    <dbReference type="NCBI Taxonomy" id="2952227"/>
    <lineage>
        <taxon>Bacteria</taxon>
        <taxon>Pseudomonadati</taxon>
        <taxon>Pseudomonadota</taxon>
        <taxon>Gammaproteobacteria</taxon>
        <taxon>Methylococcales</taxon>
        <taxon>Methylococcaceae</taxon>
        <taxon>Methylomonas</taxon>
    </lineage>
</organism>
<dbReference type="PROSITE" id="PS51186">
    <property type="entry name" value="GNAT"/>
    <property type="match status" value="1"/>
</dbReference>
<dbReference type="PANTHER" id="PTHR36449:SF1">
    <property type="entry name" value="ACETYLTRANSFERASE"/>
    <property type="match status" value="1"/>
</dbReference>
<keyword evidence="5" id="KW-0012">Acyltransferase</keyword>